<dbReference type="InterPro" id="IPR021280">
    <property type="entry name" value="TMEM260-like"/>
</dbReference>
<feature type="transmembrane region" description="Helical" evidence="1">
    <location>
        <begin position="297"/>
        <end position="315"/>
    </location>
</feature>
<feature type="transmembrane region" description="Helical" evidence="1">
    <location>
        <begin position="183"/>
        <end position="211"/>
    </location>
</feature>
<proteinExistence type="predicted"/>
<feature type="transmembrane region" description="Helical" evidence="1">
    <location>
        <begin position="150"/>
        <end position="171"/>
    </location>
</feature>
<dbReference type="InterPro" id="IPR052724">
    <property type="entry name" value="GT117_domain-containing"/>
</dbReference>
<dbReference type="PANTHER" id="PTHR16214">
    <property type="entry name" value="TRANSMEMBRANE PROTEIN 260"/>
    <property type="match status" value="1"/>
</dbReference>
<organism evidence="2 3">
    <name type="scientific">Portibacter lacus</name>
    <dbReference type="NCBI Taxonomy" id="1099794"/>
    <lineage>
        <taxon>Bacteria</taxon>
        <taxon>Pseudomonadati</taxon>
        <taxon>Bacteroidota</taxon>
        <taxon>Saprospiria</taxon>
        <taxon>Saprospirales</taxon>
        <taxon>Haliscomenobacteraceae</taxon>
        <taxon>Portibacter</taxon>
    </lineage>
</organism>
<keyword evidence="1" id="KW-0472">Membrane</keyword>
<feature type="transmembrane region" description="Helical" evidence="1">
    <location>
        <begin position="579"/>
        <end position="597"/>
    </location>
</feature>
<evidence type="ECO:0000313" key="2">
    <source>
        <dbReference type="EMBL" id="GLR18711.1"/>
    </source>
</evidence>
<feature type="transmembrane region" description="Helical" evidence="1">
    <location>
        <begin position="548"/>
        <end position="572"/>
    </location>
</feature>
<feature type="transmembrane region" description="Helical" evidence="1">
    <location>
        <begin position="78"/>
        <end position="102"/>
    </location>
</feature>
<reference evidence="2" key="1">
    <citation type="journal article" date="2014" name="Int. J. Syst. Evol. Microbiol.">
        <title>Complete genome sequence of Corynebacterium casei LMG S-19264T (=DSM 44701T), isolated from a smear-ripened cheese.</title>
        <authorList>
            <consortium name="US DOE Joint Genome Institute (JGI-PGF)"/>
            <person name="Walter F."/>
            <person name="Albersmeier A."/>
            <person name="Kalinowski J."/>
            <person name="Ruckert C."/>
        </authorList>
    </citation>
    <scope>NUCLEOTIDE SEQUENCE</scope>
    <source>
        <strain evidence="2">NBRC 108769</strain>
    </source>
</reference>
<accession>A0AA37STT8</accession>
<feature type="transmembrane region" description="Helical" evidence="1">
    <location>
        <begin position="54"/>
        <end position="71"/>
    </location>
</feature>
<dbReference type="EMBL" id="BSOH01000023">
    <property type="protein sequence ID" value="GLR18711.1"/>
    <property type="molecule type" value="Genomic_DNA"/>
</dbReference>
<evidence type="ECO:0000313" key="3">
    <source>
        <dbReference type="Proteomes" id="UP001156666"/>
    </source>
</evidence>
<dbReference type="RefSeq" id="WP_235292658.1">
    <property type="nucleotide sequence ID" value="NZ_BSOH01000023.1"/>
</dbReference>
<feature type="transmembrane region" description="Helical" evidence="1">
    <location>
        <begin position="122"/>
        <end position="143"/>
    </location>
</feature>
<dbReference type="AlphaFoldDB" id="A0AA37STT8"/>
<name>A0AA37STT8_9BACT</name>
<evidence type="ECO:0000256" key="1">
    <source>
        <dbReference type="SAM" id="Phobius"/>
    </source>
</evidence>
<comment type="caution">
    <text evidence="2">The sequence shown here is derived from an EMBL/GenBank/DDBJ whole genome shotgun (WGS) entry which is preliminary data.</text>
</comment>
<feature type="transmembrane region" description="Helical" evidence="1">
    <location>
        <begin position="223"/>
        <end position="244"/>
    </location>
</feature>
<dbReference type="PANTHER" id="PTHR16214:SF3">
    <property type="entry name" value="TRANSMEMBRANE PROTEIN 260"/>
    <property type="match status" value="1"/>
</dbReference>
<sequence>MVSNKKLINIVGWSVFAIAAIVFFFSAERTGSLWDVGEFILGAYKLQVVHPPGAPLFMIVGRVFAFFGEIFSSKLSDIAFAVNMMSGICTAFVGMFVAWTTMIFGKLAYVGRDGELEGGAQIANAFSGLVAGLSTVFATSVWFSAVEGEVYAMSTFFTALTFWSAVKWYALPDNHKSDRWLLFSLYAVGLSTGVHLLSILTLPAIALLYYFKKYEKHTVFKGMLAIGAGLVGIGIIQKLIVVGIPTLWKNFEIFAVNGLGLPFHSGLVITLALLGALVFIGLKYAHSKGKYLLQMSLVALTLITIGFSTIGVIVIRANADTPVNMNVPSDAVRLLPYLNREQYGERALLYGPHFDAQPVSVKSEKRYGRVGDKYEIVDEKYDYEYRSQDKILFPRIGHGDPGRPQLHRMWWGNDKDVPGMAYNIKFLVQYQLGWMYGRYFMWNFAGRQNGAQGYYPWDKSSGHWVSGIGFVDDAKLDYDTSELPESMQSLANNNYYMLPFIFGLIGLFFHMRKRPKDFMALMMLFLITGIGIIIYSNQPPNEPRERDYVLVGSIFTYCMWIGMAVNALYMGFEKYKFKGIPAAGVAGALVLIAPILMGTQNFDDMGRKDHYASRDYAANFLNSVDENAIIFTYGDNDTYPLWYAQEVEEIRTDVRVVNLSLIAVDWYINKLRSKVNDSPPIKLTISEDAYRGSQRNQLFFYPPDNNSPTNIISALKLMGSDARPQGANPKMKGYIPSKNLIIPTNREAVDRLDMNYPNDPTAIAPYIPFTFPQSKTYLRKDEMAVLDVIGSNIWDRPIYFAVTCKNDKLMGVNDYTQLEGLALRVVPFKTASQTELGIYGSGRVDAEKLYDNVMNKWQWGNFDKKKMFIDNSYGAEIQAMQMAILRGAQEFMSYDRNKAVALADKYFEGFPNFNFPYDDGVYPFIQMYIQSGEMEKAKKHMRILAEVSAERLNFFDTGMAEDVRDNSFRREYVLALRGANNILNDVDKLGDPEFAAEMKALVGNWSLQGLNN</sequence>
<protein>
    <submittedName>
        <fullName evidence="2">Membrane protein</fullName>
    </submittedName>
</protein>
<feature type="transmembrane region" description="Helical" evidence="1">
    <location>
        <begin position="518"/>
        <end position="536"/>
    </location>
</feature>
<feature type="transmembrane region" description="Helical" evidence="1">
    <location>
        <begin position="7"/>
        <end position="27"/>
    </location>
</feature>
<keyword evidence="1" id="KW-1133">Transmembrane helix</keyword>
<dbReference type="Proteomes" id="UP001156666">
    <property type="component" value="Unassembled WGS sequence"/>
</dbReference>
<feature type="transmembrane region" description="Helical" evidence="1">
    <location>
        <begin position="495"/>
        <end position="511"/>
    </location>
</feature>
<reference evidence="2" key="2">
    <citation type="submission" date="2023-01" db="EMBL/GenBank/DDBJ databases">
        <title>Draft genome sequence of Portibacter lacus strain NBRC 108769.</title>
        <authorList>
            <person name="Sun Q."/>
            <person name="Mori K."/>
        </authorList>
    </citation>
    <scope>NUCLEOTIDE SEQUENCE</scope>
    <source>
        <strain evidence="2">NBRC 108769</strain>
    </source>
</reference>
<keyword evidence="1" id="KW-0812">Transmembrane</keyword>
<feature type="transmembrane region" description="Helical" evidence="1">
    <location>
        <begin position="264"/>
        <end position="285"/>
    </location>
</feature>
<keyword evidence="3" id="KW-1185">Reference proteome</keyword>
<dbReference type="Pfam" id="PF11028">
    <property type="entry name" value="TMEM260-like"/>
    <property type="match status" value="1"/>
</dbReference>
<gene>
    <name evidence="2" type="ORF">GCM10007940_33270</name>
</gene>